<dbReference type="EMBL" id="HBIW01005638">
    <property type="protein sequence ID" value="CAE0689219.1"/>
    <property type="molecule type" value="Transcribed_RNA"/>
</dbReference>
<evidence type="ECO:0000313" key="5">
    <source>
        <dbReference type="EMBL" id="CAE0689219.1"/>
    </source>
</evidence>
<dbReference type="Gene3D" id="2.30.29.30">
    <property type="entry name" value="Pleckstrin-homology domain (PH domain)/Phosphotyrosine-binding domain (PTB)"/>
    <property type="match status" value="1"/>
</dbReference>
<accession>A0A7S4E408</accession>
<dbReference type="Gene3D" id="3.30.310.10">
    <property type="entry name" value="TATA-Binding Protein"/>
    <property type="match status" value="1"/>
</dbReference>
<dbReference type="Gene3D" id="2.60.40.1230">
    <property type="match status" value="1"/>
</dbReference>
<dbReference type="Pfam" id="PF00169">
    <property type="entry name" value="PH"/>
    <property type="match status" value="1"/>
</dbReference>
<sequence>MGNRTSTARDEAAAAQSIGHFDHNYDAILIDQSAGMVEACTDRKEVPAAVKRLLGDGRYVELVMKFDTVQLVENQKTLLTIPYSGVKTLEWDHSCSSVKITANTAGEESFVVVKVGNSLELENEAKLRIRGLSRQGSGQQLNLTFAYCGTYAGPTKPKPFQRKRANLSTRPQGKLPPLALMRDLAIARHTGSGAPTRANGSKRVVHALQHIHRGGNTFTVLHAYQKGTAAEHQQGELHEFESKLALSCGTHEQPGLVYAEGQQVKLSHGWDDVQGWVVHDKVHAGEMNSGVEITFRGSGTWFFIVLDVLHLKDAIEHFWNRHRAPQPPKPQSTHGRDIVTVTTLHGEIKAPPKPVGDLEITDEVGTLVRSSGTAHGGVAKRKSTIIGSMVKGKKPTGWQENERVRKHWDSVVVHQGWLLKKGGLAKSWIKRYAVLYRTAMGHFLCYYADFAKSPLYHEEERERRIIDLCKVTFVRPVSNHDDVPPNSFDICTIEREWTLSAESKASMQRWLQIVTRAIDEDTAIVPDDELVFTVKPRVDPSQQLVKNEYSTALKVSASGVSVCAVTAADELVERFFWCYTDFFKWSILHHSGKTGLQVSVFTSADFDVKDRHEFLFRTRDAVKLATAIEFYIEKFMSIMHLYLEGTDNSGTSQELNMGASEMATNNLLGEDDMLALGGEDDDDQTGTKITQEDQLLEKQPASPTQGILDLFTVPSAPSSSQVNDPFAPGALPPKPPTDHLADDVSALSMETGFPPASAAPVRSDVVEEMTLGDAKFDALAVGAAEGANRMKGVLYEDPHVAVAIEHDYRGSEGRVTVRVANKCSTPIDSLRSDLDAGETGLRYEFGAPSSTSLQPGEAAAQLLMLECMKPFDAVAALVVSFRSQGVPYEVRLALPCVFTKFLEPVQLSPNVFVQRWATLGAPGLEHMVTFAATAGSANAAFAKPRLADLVRVAVVDGVDDGGGSILSGATALRTGTVNAGGEKISVGCLIRLEMNEAAGAFRLTVRTAVPHVSTALAEAIQKLL</sequence>
<evidence type="ECO:0000256" key="1">
    <source>
        <dbReference type="ARBA" id="ARBA00022448"/>
    </source>
</evidence>
<dbReference type="InterPro" id="IPR013041">
    <property type="entry name" value="Clathrin_app_Ig-like_sf"/>
</dbReference>
<evidence type="ECO:0000256" key="2">
    <source>
        <dbReference type="ARBA" id="ARBA00022927"/>
    </source>
</evidence>
<dbReference type="SMART" id="SM00233">
    <property type="entry name" value="PH"/>
    <property type="match status" value="1"/>
</dbReference>
<dbReference type="PROSITE" id="PS50003">
    <property type="entry name" value="PH_DOMAIN"/>
    <property type="match status" value="1"/>
</dbReference>
<feature type="domain" description="PH" evidence="4">
    <location>
        <begin position="411"/>
        <end position="519"/>
    </location>
</feature>
<feature type="region of interest" description="Disordered" evidence="3">
    <location>
        <begin position="716"/>
        <end position="741"/>
    </location>
</feature>
<protein>
    <recommendedName>
        <fullName evidence="4">PH domain-containing protein</fullName>
    </recommendedName>
</protein>
<dbReference type="InterPro" id="IPR011993">
    <property type="entry name" value="PH-like_dom_sf"/>
</dbReference>
<dbReference type="PANTHER" id="PTHR14336:SF15">
    <property type="entry name" value="DUAL ADAPTER FOR PHOSPHOTYROSINE AND 3-PHOSPHOTYROSINE AND 3-PHOSPHOINOSITIDE"/>
    <property type="match status" value="1"/>
</dbReference>
<dbReference type="Proteomes" id="UP000789595">
    <property type="component" value="Unassembled WGS sequence"/>
</dbReference>
<evidence type="ECO:0000313" key="7">
    <source>
        <dbReference type="Proteomes" id="UP000789595"/>
    </source>
</evidence>
<gene>
    <name evidence="5" type="ORF">PCAL00307_LOCUS4653</name>
    <name evidence="6" type="ORF">PECAL_3P09810</name>
</gene>
<dbReference type="InterPro" id="IPR009028">
    <property type="entry name" value="Coatomer/calthrin_app_sub_C"/>
</dbReference>
<dbReference type="InterPro" id="IPR012295">
    <property type="entry name" value="TBP_dom_sf"/>
</dbReference>
<dbReference type="Pfam" id="PF02296">
    <property type="entry name" value="Alpha_adaptin_C"/>
    <property type="match status" value="1"/>
</dbReference>
<dbReference type="InterPro" id="IPR051707">
    <property type="entry name" value="PI-Interact_SigTrans_Reg"/>
</dbReference>
<keyword evidence="1" id="KW-0813">Transport</keyword>
<proteinExistence type="predicted"/>
<dbReference type="OrthoDB" id="413467at2759"/>
<dbReference type="GO" id="GO:0016192">
    <property type="term" value="P:vesicle-mediated transport"/>
    <property type="evidence" value="ECO:0007669"/>
    <property type="project" value="InterPro"/>
</dbReference>
<dbReference type="GO" id="GO:0030131">
    <property type="term" value="C:clathrin adaptor complex"/>
    <property type="evidence" value="ECO:0007669"/>
    <property type="project" value="InterPro"/>
</dbReference>
<organism evidence="5">
    <name type="scientific">Pelagomonas calceolata</name>
    <dbReference type="NCBI Taxonomy" id="35677"/>
    <lineage>
        <taxon>Eukaryota</taxon>
        <taxon>Sar</taxon>
        <taxon>Stramenopiles</taxon>
        <taxon>Ochrophyta</taxon>
        <taxon>Pelagophyceae</taxon>
        <taxon>Pelagomonadales</taxon>
        <taxon>Pelagomonadaceae</taxon>
        <taxon>Pelagomonas</taxon>
    </lineage>
</organism>
<dbReference type="InterPro" id="IPR003164">
    <property type="entry name" value="Clathrin_a-adaptin_app_sub_C"/>
</dbReference>
<dbReference type="PANTHER" id="PTHR14336">
    <property type="entry name" value="TANDEM PH DOMAIN CONTAINING PROTEIN"/>
    <property type="match status" value="1"/>
</dbReference>
<keyword evidence="7" id="KW-1185">Reference proteome</keyword>
<reference evidence="6" key="2">
    <citation type="submission" date="2021-11" db="EMBL/GenBank/DDBJ databases">
        <authorList>
            <consortium name="Genoscope - CEA"/>
            <person name="William W."/>
        </authorList>
    </citation>
    <scope>NUCLEOTIDE SEQUENCE</scope>
</reference>
<dbReference type="AlphaFoldDB" id="A0A7S4E408"/>
<name>A0A7S4E408_9STRA</name>
<dbReference type="SUPFAM" id="SSF49348">
    <property type="entry name" value="Clathrin adaptor appendage domain"/>
    <property type="match status" value="1"/>
</dbReference>
<dbReference type="SUPFAM" id="SSF55711">
    <property type="entry name" value="Subdomain of clathrin and coatomer appendage domain"/>
    <property type="match status" value="1"/>
</dbReference>
<keyword evidence="2" id="KW-0653">Protein transport</keyword>
<dbReference type="InterPro" id="IPR001849">
    <property type="entry name" value="PH_domain"/>
</dbReference>
<dbReference type="GO" id="GO:0006886">
    <property type="term" value="P:intracellular protein transport"/>
    <property type="evidence" value="ECO:0007669"/>
    <property type="project" value="InterPro"/>
</dbReference>
<evidence type="ECO:0000259" key="4">
    <source>
        <dbReference type="PROSITE" id="PS50003"/>
    </source>
</evidence>
<dbReference type="SUPFAM" id="SSF50729">
    <property type="entry name" value="PH domain-like"/>
    <property type="match status" value="1"/>
</dbReference>
<dbReference type="EMBL" id="CAKKNE010000003">
    <property type="protein sequence ID" value="CAH0371059.1"/>
    <property type="molecule type" value="Genomic_DNA"/>
</dbReference>
<evidence type="ECO:0000313" key="6">
    <source>
        <dbReference type="EMBL" id="CAH0371059.1"/>
    </source>
</evidence>
<dbReference type="Pfam" id="PF02883">
    <property type="entry name" value="Alpha_adaptinC2"/>
    <property type="match status" value="1"/>
</dbReference>
<dbReference type="InterPro" id="IPR008152">
    <property type="entry name" value="Clathrin_a/b/g-adaptin_app_Ig"/>
</dbReference>
<evidence type="ECO:0000256" key="3">
    <source>
        <dbReference type="SAM" id="MobiDB-lite"/>
    </source>
</evidence>
<reference evidence="5" key="1">
    <citation type="submission" date="2021-01" db="EMBL/GenBank/DDBJ databases">
        <authorList>
            <person name="Corre E."/>
            <person name="Pelletier E."/>
            <person name="Niang G."/>
            <person name="Scheremetjew M."/>
            <person name="Finn R."/>
            <person name="Kale V."/>
            <person name="Holt S."/>
            <person name="Cochrane G."/>
            <person name="Meng A."/>
            <person name="Brown T."/>
            <person name="Cohen L."/>
        </authorList>
    </citation>
    <scope>NUCLEOTIDE SEQUENCE</scope>
    <source>
        <strain evidence="5">CCMP1756</strain>
    </source>
</reference>